<evidence type="ECO:0000256" key="6">
    <source>
        <dbReference type="ARBA" id="ARBA00023004"/>
    </source>
</evidence>
<dbReference type="PANTHER" id="PTHR30387">
    <property type="entry name" value="MANNONATE DEHYDRATASE"/>
    <property type="match status" value="1"/>
</dbReference>
<organism evidence="10 11">
    <name type="scientific">Devosia marina</name>
    <dbReference type="NCBI Taxonomy" id="2683198"/>
    <lineage>
        <taxon>Bacteria</taxon>
        <taxon>Pseudomonadati</taxon>
        <taxon>Pseudomonadota</taxon>
        <taxon>Alphaproteobacteria</taxon>
        <taxon>Hyphomicrobiales</taxon>
        <taxon>Devosiaceae</taxon>
        <taxon>Devosia</taxon>
    </lineage>
</organism>
<dbReference type="Proteomes" id="UP000438106">
    <property type="component" value="Unassembled WGS sequence"/>
</dbReference>
<evidence type="ECO:0000256" key="7">
    <source>
        <dbReference type="ARBA" id="ARBA00023211"/>
    </source>
</evidence>
<evidence type="ECO:0000256" key="5">
    <source>
        <dbReference type="ARBA" id="ARBA00012927"/>
    </source>
</evidence>
<accession>A0A7X3FS59</accession>
<dbReference type="AlphaFoldDB" id="A0A7X3FS59"/>
<sequence length="413" mass="46289">MRQTWRWFGPKDLTSIDDITQVGAAGVVSALHHVPNGVVWSPEEIAKRHEEIATRKDGSASGLTWDVVESLPVTEDIKKQKGDWREHIANYKISMKHLADSGIETICYNFMPVLDWTRTNLRWTVPNGGSCMRFDINDFAAFDIHILKRPGAATDFTNAIADEAARRFEAMSEDEQKQLGRNVTMGLPGSTESMSLEDVQAHLDEYGAISREQLRVHFVNFLEEVVPVAEDLGLRLCCHPDDPPFALLGLPRIMSTEEDYRYILEAVDSPANGMTLCSGSLGARPDNDLPGMMERFGPKVHFLHLRNVKRDSDDIAGSFFEAEHLGGDTDMVALIAAILREERRRKAEGRADWEIPMRPDHGQDILDDLGRRSQPGYPTIGRMKGLAELRGVMTALDHAQWGLARSERQSSSR</sequence>
<dbReference type="GO" id="GO:0042840">
    <property type="term" value="P:D-glucuronate catabolic process"/>
    <property type="evidence" value="ECO:0007669"/>
    <property type="project" value="TreeGrafter"/>
</dbReference>
<comment type="similarity">
    <text evidence="4 9">Belongs to the mannonate dehydratase family.</text>
</comment>
<comment type="caution">
    <text evidence="10">The sequence shown here is derived from an EMBL/GenBank/DDBJ whole genome shotgun (WGS) entry which is preliminary data.</text>
</comment>
<comment type="pathway">
    <text evidence="3 9">Carbohydrate metabolism; pentose and glucuronate interconversion.</text>
</comment>
<keyword evidence="7 9" id="KW-0464">Manganese</keyword>
<reference evidence="10 11" key="1">
    <citation type="submission" date="2019-12" db="EMBL/GenBank/DDBJ databases">
        <title>Devosia maris sp. nov., isolated from the deep seawater.</title>
        <authorList>
            <person name="Liu Y."/>
        </authorList>
    </citation>
    <scope>NUCLEOTIDE SEQUENCE [LARGE SCALE GENOMIC DNA]</scope>
    <source>
        <strain evidence="10 11">L53-10-65</strain>
    </source>
</reference>
<name>A0A7X3FS59_9HYPH</name>
<keyword evidence="8 9" id="KW-0456">Lyase</keyword>
<evidence type="ECO:0000313" key="10">
    <source>
        <dbReference type="EMBL" id="MVS99628.1"/>
    </source>
</evidence>
<evidence type="ECO:0000256" key="2">
    <source>
        <dbReference type="ARBA" id="ARBA00002713"/>
    </source>
</evidence>
<dbReference type="InterPro" id="IPR036237">
    <property type="entry name" value="Xyl_isomerase-like_sf"/>
</dbReference>
<dbReference type="EC" id="4.2.1.8" evidence="5 9"/>
<dbReference type="NCBIfam" id="TIGR00695">
    <property type="entry name" value="uxuA"/>
    <property type="match status" value="1"/>
</dbReference>
<dbReference type="RefSeq" id="WP_157290453.1">
    <property type="nucleotide sequence ID" value="NZ_WQRF01000003.1"/>
</dbReference>
<evidence type="ECO:0000313" key="11">
    <source>
        <dbReference type="Proteomes" id="UP000438106"/>
    </source>
</evidence>
<dbReference type="Gene3D" id="3.20.20.150">
    <property type="entry name" value="Divalent-metal-dependent TIM barrel enzymes"/>
    <property type="match status" value="2"/>
</dbReference>
<dbReference type="Pfam" id="PF03786">
    <property type="entry name" value="UxuA"/>
    <property type="match status" value="1"/>
</dbReference>
<dbReference type="GO" id="GO:0008198">
    <property type="term" value="F:ferrous iron binding"/>
    <property type="evidence" value="ECO:0007669"/>
    <property type="project" value="TreeGrafter"/>
</dbReference>
<keyword evidence="6 9" id="KW-0408">Iron</keyword>
<evidence type="ECO:0000256" key="3">
    <source>
        <dbReference type="ARBA" id="ARBA00004892"/>
    </source>
</evidence>
<proteinExistence type="inferred from homology"/>
<comment type="cofactor">
    <cofactor evidence="9">
        <name>Fe(2+)</name>
        <dbReference type="ChEBI" id="CHEBI:29033"/>
    </cofactor>
    <cofactor evidence="9">
        <name>Mn(2+)</name>
        <dbReference type="ChEBI" id="CHEBI:29035"/>
    </cofactor>
</comment>
<dbReference type="PANTHER" id="PTHR30387:SF2">
    <property type="entry name" value="MANNONATE DEHYDRATASE"/>
    <property type="match status" value="1"/>
</dbReference>
<dbReference type="PIRSF" id="PIRSF016049">
    <property type="entry name" value="Man_dehyd"/>
    <property type="match status" value="1"/>
</dbReference>
<dbReference type="SUPFAM" id="SSF51658">
    <property type="entry name" value="Xylose isomerase-like"/>
    <property type="match status" value="1"/>
</dbReference>
<dbReference type="GO" id="GO:0030145">
    <property type="term" value="F:manganese ion binding"/>
    <property type="evidence" value="ECO:0007669"/>
    <property type="project" value="TreeGrafter"/>
</dbReference>
<comment type="function">
    <text evidence="2 9">Catalyzes the dehydration of D-mannonate.</text>
</comment>
<comment type="catalytic activity">
    <reaction evidence="1 9">
        <text>D-mannonate = 2-dehydro-3-deoxy-D-gluconate + H2O</text>
        <dbReference type="Rhea" id="RHEA:20097"/>
        <dbReference type="ChEBI" id="CHEBI:15377"/>
        <dbReference type="ChEBI" id="CHEBI:17767"/>
        <dbReference type="ChEBI" id="CHEBI:57990"/>
        <dbReference type="EC" id="4.2.1.8"/>
    </reaction>
</comment>
<dbReference type="HAMAP" id="MF_00106">
    <property type="entry name" value="UxuA"/>
    <property type="match status" value="1"/>
</dbReference>
<keyword evidence="11" id="KW-1185">Reference proteome</keyword>
<dbReference type="InterPro" id="IPR004628">
    <property type="entry name" value="Man_deHydtase"/>
</dbReference>
<evidence type="ECO:0000256" key="1">
    <source>
        <dbReference type="ARBA" id="ARBA00001794"/>
    </source>
</evidence>
<dbReference type="GO" id="GO:0008927">
    <property type="term" value="F:mannonate dehydratase activity"/>
    <property type="evidence" value="ECO:0007669"/>
    <property type="project" value="UniProtKB-UniRule"/>
</dbReference>
<evidence type="ECO:0000256" key="9">
    <source>
        <dbReference type="HAMAP-Rule" id="MF_00106"/>
    </source>
</evidence>
<protein>
    <recommendedName>
        <fullName evidence="5 9">Mannonate dehydratase</fullName>
        <ecNumber evidence="5 9">4.2.1.8</ecNumber>
    </recommendedName>
    <alternativeName>
        <fullName evidence="9">D-mannonate hydro-lyase</fullName>
    </alternativeName>
</protein>
<evidence type="ECO:0000256" key="4">
    <source>
        <dbReference type="ARBA" id="ARBA00007389"/>
    </source>
</evidence>
<dbReference type="NCBIfam" id="NF003027">
    <property type="entry name" value="PRK03906.1"/>
    <property type="match status" value="1"/>
</dbReference>
<dbReference type="EMBL" id="WQRF01000003">
    <property type="protein sequence ID" value="MVS99628.1"/>
    <property type="molecule type" value="Genomic_DNA"/>
</dbReference>
<gene>
    <name evidence="9 10" type="primary">uxuA</name>
    <name evidence="10" type="ORF">GO014_11400</name>
</gene>
<dbReference type="UniPathway" id="UPA00246"/>
<evidence type="ECO:0000256" key="8">
    <source>
        <dbReference type="ARBA" id="ARBA00023239"/>
    </source>
</evidence>